<name>A0ABX3NS93_9BACT</name>
<dbReference type="SUPFAM" id="SSF53756">
    <property type="entry name" value="UDP-Glycosyltransferase/glycogen phosphorylase"/>
    <property type="match status" value="3"/>
</dbReference>
<dbReference type="Proteomes" id="UP000192277">
    <property type="component" value="Unassembled WGS sequence"/>
</dbReference>
<organism evidence="1 2">
    <name type="scientific">Niastella koreensis</name>
    <dbReference type="NCBI Taxonomy" id="354356"/>
    <lineage>
        <taxon>Bacteria</taxon>
        <taxon>Pseudomonadati</taxon>
        <taxon>Bacteroidota</taxon>
        <taxon>Chitinophagia</taxon>
        <taxon>Chitinophagales</taxon>
        <taxon>Chitinophagaceae</taxon>
        <taxon>Niastella</taxon>
    </lineage>
</organism>
<accession>A0ABX3NS93</accession>
<dbReference type="PANTHER" id="PTHR30160">
    <property type="entry name" value="TETRAACYLDISACCHARIDE 4'-KINASE-RELATED"/>
    <property type="match status" value="1"/>
</dbReference>
<dbReference type="EMBL" id="LWBO01000024">
    <property type="protein sequence ID" value="OQP44389.1"/>
    <property type="molecule type" value="Genomic_DNA"/>
</dbReference>
<proteinExistence type="predicted"/>
<keyword evidence="2" id="KW-1185">Reference proteome</keyword>
<gene>
    <name evidence="1" type="ORF">A4D02_34765</name>
</gene>
<sequence>MNNQSVFSKVILSADAVDNKAYKHVLALYEEEIVYIGDCCVRFDKFRYFKTWLKDAAITMNFSSKKNEGYYHAILKNSPFVDRISSMQWEEIDFRLFDAVICIMQNEQPFIDFLNSKYQQQVLNDEMKLDVYVVQESESVKDHVDLFKPGELFITNEEQQWANNWLIENGYQQGESLFVMVDSSSSKKKLVDTVVYFELIKHLLNRPNTRLLVFDENNMGKQEFYQQWVGEDQIGRIIFSKGRSLRDNLCLIGSSYTKMVFGPCTGVMHCASGIYNNYVNNGLPPDKVPVLITYTGVYPVEGQSANRWWGNCPLINCIMLKRINGRKVLLQLHDLTPEEKGIKDTLVCSEYTAGMLIDYVNEKLEPAKEQAGAPVFIHAKKVLVLFEEDLLLLGDTCIMLDKLRYLKEYLNQASIAVNFKTARNQRFYEALLQNNPHIDEVFSGAWQNLPPNDFDLLICVAFEENKLQARLQEWFNDRQTHVPVYSISELLLKPTGTEVRVYPVLDGLAKYLHRPRPGELYISAEEQQWADDWLASKGLQKEEELFIIIDSAAVKNKLLNYNVYFELLKGLLDGGRRKVLIFDERRQGKRHLYKGWLGEERMSKMIFSEGLSLREDLCLLGSSHTRLVLGPCTGLMHCASRIFNYYKSKGLNNSSIPLLVVYTGMSGDENYDIRSYWGSSPLVNCLLLKHADSEKKLHLLGKLPEGESITGSLLPCSEYTADMLLGFINNRFTDNRQHTLKRIVEHTQAVDIRNRRNILILYEERSTMLGDSCIKSDKFRHFRSYLNSAAIHLNFTNKQNQKYYEGLLKNNPYLDSVTALQWDDIVFDDFDAVICITYNEDRLLEFLHNKYGDRIANGQMKLPVYSMSGHILRAEEGSSYIFPENTGLSDYMKVPRLGELYISKEEQQWANSWLEANGMKKHEKLVIMIDSSAVRSKLLNIDVYFDILKYILEMDDIKVLIFDEQNIGKQNFYSEWLSSEAMGKLIFSKGLSLRQDLCLIGSGYTSFMFGPCTGLMHCASSIFNNYVSSGMDAAKIPPLVVYTGWYGKDRYDVHVWWEKTPLVSCLLLKERNNKKGIVVLADLSDEEKKMKDSLPCKEYTADMLIRFIAGKYTVRTKQLTA</sequence>
<reference evidence="1 2" key="1">
    <citation type="submission" date="2016-04" db="EMBL/GenBank/DDBJ databases">
        <authorList>
            <person name="Chen L."/>
            <person name="Zhuang W."/>
            <person name="Wang G."/>
        </authorList>
    </citation>
    <scope>NUCLEOTIDE SEQUENCE [LARGE SCALE GENOMIC DNA]</scope>
    <source>
        <strain evidence="2">GR20</strain>
    </source>
</reference>
<comment type="caution">
    <text evidence="1">The sequence shown here is derived from an EMBL/GenBank/DDBJ whole genome shotgun (WGS) entry which is preliminary data.</text>
</comment>
<evidence type="ECO:0000313" key="2">
    <source>
        <dbReference type="Proteomes" id="UP000192277"/>
    </source>
</evidence>
<evidence type="ECO:0000313" key="1">
    <source>
        <dbReference type="EMBL" id="OQP44389.1"/>
    </source>
</evidence>
<protein>
    <submittedName>
        <fullName evidence="1">Uncharacterized protein</fullName>
    </submittedName>
</protein>
<dbReference type="InterPro" id="IPR051199">
    <property type="entry name" value="LPS_LOS_Heptosyltrfase"/>
</dbReference>